<dbReference type="InterPro" id="IPR001279">
    <property type="entry name" value="Metallo-B-lactamas"/>
</dbReference>
<feature type="domain" description="Methyltransferase" evidence="4">
    <location>
        <begin position="526"/>
        <end position="674"/>
    </location>
</feature>
<dbReference type="InterPro" id="IPR029063">
    <property type="entry name" value="SAM-dependent_MTases_sf"/>
</dbReference>
<dbReference type="Proteomes" id="UP000246740">
    <property type="component" value="Unassembled WGS sequence"/>
</dbReference>
<organism evidence="5 6">
    <name type="scientific">Testicularia cyperi</name>
    <dbReference type="NCBI Taxonomy" id="1882483"/>
    <lineage>
        <taxon>Eukaryota</taxon>
        <taxon>Fungi</taxon>
        <taxon>Dikarya</taxon>
        <taxon>Basidiomycota</taxon>
        <taxon>Ustilaginomycotina</taxon>
        <taxon>Ustilaginomycetes</taxon>
        <taxon>Ustilaginales</taxon>
        <taxon>Anthracoideaceae</taxon>
        <taxon>Testicularia</taxon>
    </lineage>
</organism>
<evidence type="ECO:0000256" key="1">
    <source>
        <dbReference type="HAMAP-Rule" id="MF_03188"/>
    </source>
</evidence>
<dbReference type="EC" id="2.1.1.-" evidence="1"/>
<dbReference type="AlphaFoldDB" id="A0A317XJI2"/>
<dbReference type="GO" id="GO:0032259">
    <property type="term" value="P:methylation"/>
    <property type="evidence" value="ECO:0007669"/>
    <property type="project" value="UniProtKB-KW"/>
</dbReference>
<dbReference type="GO" id="GO:0070291">
    <property type="term" value="P:N-acylethanolamine metabolic process"/>
    <property type="evidence" value="ECO:0007669"/>
    <property type="project" value="TreeGrafter"/>
</dbReference>
<dbReference type="HAMAP" id="MF_03188">
    <property type="entry name" value="Methyltr_EFM4"/>
    <property type="match status" value="1"/>
</dbReference>
<dbReference type="SUPFAM" id="SSF56281">
    <property type="entry name" value="Metallo-hydrolase/oxidoreductase"/>
    <property type="match status" value="1"/>
</dbReference>
<dbReference type="Gene3D" id="3.60.15.10">
    <property type="entry name" value="Ribonuclease Z/Hydroxyacylglutathione hydrolase-like"/>
    <property type="match status" value="1"/>
</dbReference>
<dbReference type="Pfam" id="PF13847">
    <property type="entry name" value="Methyltransf_31"/>
    <property type="match status" value="1"/>
</dbReference>
<sequence>MTSSAPATVRWSVSEPAADPTVQPAFYRTNPPPHWTKVPKPSSETAKLDISKRIFESPWPSSDPQGFVSFLRTRLFEWDDEPPLPPKQAAKEGDAVLPPVHTPTWTAPDVSAEDVEKGVTFTWLGHAICHLQIPIGQGRTATILCDPVLSQRVSPVQWFGPARYTDAPVSVEDIIEATQKDAKNAWPDLLVLSHSHYDHMDYNTIQKLLNPPASAGVQRPHVFCTLGNKPWFQSNFGLLDSELTECDWWQGSTVTLDGHDVLKVTCVPGQHFAGRTPFDRNRTLWAGWTFKAVSPASSGANVYFAGDTGYRSVPRGMPKEQEDTLPSCPAFKEIGESLGPFDVSMIPIGAYLPRHFMSTVHLAPQDSVLVHRDVRSKRSYGIHWGSFRLTPEDVNEPPKLLAQEAERIGLHKDEFQVLQIGQTVFVPVAGEASTSPPTTAATTTITADNITAEESKTADEALPESKLGTKQHWDSVYEREVANFNELGEEGEVWFGEDAVMRMIKYLERYYTETNAGFDSESNPPTVLDVGTGNGHLLFEMLESSAELDEVVSADSMVGVDYSQASIELAQAIAVSRSPDCSKITFLRSDLLDPPAVEQLTLLPRTHLNSQSEKWDLVCDKGTLDAIALSSQPINGRLPIDLYTSAIATLTKPGGLFLITSCNFTETELTDRFTNAGLVVESVIPTPTFSFGGSKGSTTTTIAFRQP</sequence>
<dbReference type="FunFam" id="3.60.15.10:FF:000125">
    <property type="entry name" value="N-acyl-phosphatidylethanolamine-hydrolyzing phospholipase D"/>
    <property type="match status" value="1"/>
</dbReference>
<evidence type="ECO:0000313" key="6">
    <source>
        <dbReference type="Proteomes" id="UP000246740"/>
    </source>
</evidence>
<keyword evidence="1" id="KW-0949">S-adenosyl-L-methionine</keyword>
<evidence type="ECO:0000259" key="3">
    <source>
        <dbReference type="Pfam" id="PF12706"/>
    </source>
</evidence>
<dbReference type="GO" id="GO:0016279">
    <property type="term" value="F:protein-lysine N-methyltransferase activity"/>
    <property type="evidence" value="ECO:0007669"/>
    <property type="project" value="UniProtKB-UniRule"/>
</dbReference>
<dbReference type="PANTHER" id="PTHR15032">
    <property type="entry name" value="N-ACYL-PHOSPHATIDYLETHANOLAMINE-HYDROLYZING PHOSPHOLIPASE D"/>
    <property type="match status" value="1"/>
</dbReference>
<keyword evidence="5" id="KW-0378">Hydrolase</keyword>
<proteinExistence type="inferred from homology"/>
<evidence type="ECO:0000256" key="2">
    <source>
        <dbReference type="SAM" id="MobiDB-lite"/>
    </source>
</evidence>
<dbReference type="GO" id="GO:0070290">
    <property type="term" value="F:N-acylphosphatidylethanolamine-specific phospholipase D activity"/>
    <property type="evidence" value="ECO:0007669"/>
    <property type="project" value="TreeGrafter"/>
</dbReference>
<accession>A0A317XJI2</accession>
<reference evidence="5 6" key="1">
    <citation type="journal article" date="2018" name="Mol. Biol. Evol.">
        <title>Broad Genomic Sampling Reveals a Smut Pathogenic Ancestry of the Fungal Clade Ustilaginomycotina.</title>
        <authorList>
            <person name="Kijpornyongpan T."/>
            <person name="Mondo S.J."/>
            <person name="Barry K."/>
            <person name="Sandor L."/>
            <person name="Lee J."/>
            <person name="Lipzen A."/>
            <person name="Pangilinan J."/>
            <person name="LaButti K."/>
            <person name="Hainaut M."/>
            <person name="Henrissat B."/>
            <person name="Grigoriev I.V."/>
            <person name="Spatafora J.W."/>
            <person name="Aime M.C."/>
        </authorList>
    </citation>
    <scope>NUCLEOTIDE SEQUENCE [LARGE SCALE GENOMIC DNA]</scope>
    <source>
        <strain evidence="5 6">MCA 3645</strain>
    </source>
</reference>
<feature type="region of interest" description="Disordered" evidence="2">
    <location>
        <begin position="1"/>
        <end position="44"/>
    </location>
</feature>
<dbReference type="STRING" id="1882483.A0A317XJI2"/>
<keyword evidence="1" id="KW-0808">Transferase</keyword>
<feature type="domain" description="Metallo-beta-lactamase" evidence="3">
    <location>
        <begin position="143"/>
        <end position="384"/>
    </location>
</feature>
<dbReference type="OrthoDB" id="332863at2759"/>
<dbReference type="InParanoid" id="A0A317XJI2"/>
<comment type="similarity">
    <text evidence="1">Belongs to the class I-like SAM-binding methyltransferase superfamily. EFM4 family.</text>
</comment>
<dbReference type="EMBL" id="KZ819198">
    <property type="protein sequence ID" value="PWY98483.1"/>
    <property type="molecule type" value="Genomic_DNA"/>
</dbReference>
<dbReference type="Gene3D" id="3.40.50.150">
    <property type="entry name" value="Vaccinia Virus protein VP39"/>
    <property type="match status" value="1"/>
</dbReference>
<comment type="function">
    <text evidence="1">S-adenosyl-L-methionine-dependent protein-lysine N-methyltransferase that mono- and dimethylates elongation factor 1-alpha at 'Lys-316'. May play a role in intracellular transport.</text>
</comment>
<gene>
    <name evidence="1" type="primary">EFM4</name>
    <name evidence="5" type="ORF">BCV70DRAFT_201792</name>
</gene>
<dbReference type="CDD" id="cd02440">
    <property type="entry name" value="AdoMet_MTases"/>
    <property type="match status" value="1"/>
</dbReference>
<protein>
    <recommendedName>
        <fullName evidence="1">Protein-lysine N-methyltransferase EFM4</fullName>
        <ecNumber evidence="1">2.1.1.-</ecNumber>
    </recommendedName>
    <alternativeName>
        <fullName evidence="1">Elongation factor methyltransferase 4</fullName>
    </alternativeName>
</protein>
<dbReference type="GO" id="GO:0005737">
    <property type="term" value="C:cytoplasm"/>
    <property type="evidence" value="ECO:0007669"/>
    <property type="project" value="UniProtKB-SubCell"/>
</dbReference>
<dbReference type="PANTHER" id="PTHR15032:SF4">
    <property type="entry name" value="N-ACYL-PHOSPHATIDYLETHANOLAMINE-HYDROLYZING PHOSPHOLIPASE D"/>
    <property type="match status" value="1"/>
</dbReference>
<dbReference type="InterPro" id="IPR026635">
    <property type="entry name" value="Efm4/METTL10"/>
</dbReference>
<dbReference type="InterPro" id="IPR025714">
    <property type="entry name" value="Methyltranfer_dom"/>
</dbReference>
<evidence type="ECO:0000313" key="5">
    <source>
        <dbReference type="EMBL" id="PWY98483.1"/>
    </source>
</evidence>
<dbReference type="Pfam" id="PF12706">
    <property type="entry name" value="Lactamase_B_2"/>
    <property type="match status" value="1"/>
</dbReference>
<evidence type="ECO:0000259" key="4">
    <source>
        <dbReference type="Pfam" id="PF13847"/>
    </source>
</evidence>
<comment type="subcellular location">
    <subcellularLocation>
        <location evidence="1">Cytoplasm</location>
    </subcellularLocation>
</comment>
<keyword evidence="1" id="KW-0963">Cytoplasm</keyword>
<keyword evidence="1" id="KW-0489">Methyltransferase</keyword>
<name>A0A317XJI2_9BASI</name>
<feature type="region of interest" description="Disordered" evidence="2">
    <location>
        <begin position="81"/>
        <end position="111"/>
    </location>
</feature>
<keyword evidence="1" id="KW-0813">Transport</keyword>
<dbReference type="GO" id="GO:0070292">
    <property type="term" value="P:N-acylphosphatidylethanolamine metabolic process"/>
    <property type="evidence" value="ECO:0007669"/>
    <property type="project" value="TreeGrafter"/>
</dbReference>
<keyword evidence="6" id="KW-1185">Reference proteome</keyword>
<dbReference type="SUPFAM" id="SSF53335">
    <property type="entry name" value="S-adenosyl-L-methionine-dependent methyltransferases"/>
    <property type="match status" value="1"/>
</dbReference>
<dbReference type="GO" id="GO:0016192">
    <property type="term" value="P:vesicle-mediated transport"/>
    <property type="evidence" value="ECO:0007669"/>
    <property type="project" value="UniProtKB-UniRule"/>
</dbReference>
<dbReference type="InterPro" id="IPR036866">
    <property type="entry name" value="RibonucZ/Hydroxyglut_hydro"/>
</dbReference>